<dbReference type="EMBL" id="LUEZ02000080">
    <property type="protein sequence ID" value="RDB19456.1"/>
    <property type="molecule type" value="Genomic_DNA"/>
</dbReference>
<dbReference type="AlphaFoldDB" id="A0A369JKX8"/>
<dbReference type="OrthoDB" id="3217549at2759"/>
<keyword evidence="2" id="KW-1185">Reference proteome</keyword>
<reference evidence="1" key="1">
    <citation type="submission" date="2018-04" db="EMBL/GenBank/DDBJ databases">
        <title>Whole genome sequencing of Hypsizygus marmoreus.</title>
        <authorList>
            <person name="Choi I.-G."/>
            <person name="Min B."/>
            <person name="Kim J.-G."/>
            <person name="Kim S."/>
            <person name="Oh Y.-L."/>
            <person name="Kong W.-S."/>
            <person name="Park H."/>
            <person name="Jeong J."/>
            <person name="Song E.-S."/>
        </authorList>
    </citation>
    <scope>NUCLEOTIDE SEQUENCE [LARGE SCALE GENOMIC DNA]</scope>
    <source>
        <strain evidence="1">51987-8</strain>
    </source>
</reference>
<comment type="caution">
    <text evidence="1">The sequence shown here is derived from an EMBL/GenBank/DDBJ whole genome shotgun (WGS) entry which is preliminary data.</text>
</comment>
<evidence type="ECO:0008006" key="3">
    <source>
        <dbReference type="Google" id="ProtNLM"/>
    </source>
</evidence>
<organism evidence="1 2">
    <name type="scientific">Hypsizygus marmoreus</name>
    <name type="common">White beech mushroom</name>
    <name type="synonym">Agaricus marmoreus</name>
    <dbReference type="NCBI Taxonomy" id="39966"/>
    <lineage>
        <taxon>Eukaryota</taxon>
        <taxon>Fungi</taxon>
        <taxon>Dikarya</taxon>
        <taxon>Basidiomycota</taxon>
        <taxon>Agaricomycotina</taxon>
        <taxon>Agaricomycetes</taxon>
        <taxon>Agaricomycetidae</taxon>
        <taxon>Agaricales</taxon>
        <taxon>Tricholomatineae</taxon>
        <taxon>Lyophyllaceae</taxon>
        <taxon>Hypsizygus</taxon>
    </lineage>
</organism>
<dbReference type="InParanoid" id="A0A369JKX8"/>
<sequence>MHLAIEFRSAPKHSTLDCFLNQYDQRHPRDPPIYRIPVELLSEVFKHCLDDPSDGTSLGSSFTTMPATHFNPFLLGHVCSYWRTLSISMPTLWSTLAVFCPNPSLLPLIRLWLSRTADRPLTLSLFQPSICNDMPNTAVNETLALFLGLVPRWRSIDFVFGDQDDGVFEQLRAFPADTASMLESVRFVSNRWEYTLTDIVWGQFHMVSSLRRVDWGPTYLGFVIPHDVPWAQLTHVNMCLESGALNLDLDKFLDVLGQCKELVELECQILLPLESSPQPKDVVVPRLCMLRLHVHGEEPGPLLRHIKLPSLVSLHIVNVFDSPSEGPQSRLAPYVIDLLTRSDCRLKTFSLYDPDLMEHELLQFLSSPVAQSLVNVELKAGCYVSDQTIKLLTHAEGHSKCLPNLDVLKLPRCLISEGVLSGMLTSHGKNIEKLISGCVQHP</sequence>
<accession>A0A369JKX8</accession>
<name>A0A369JKX8_HYPMA</name>
<evidence type="ECO:0000313" key="1">
    <source>
        <dbReference type="EMBL" id="RDB19456.1"/>
    </source>
</evidence>
<evidence type="ECO:0000313" key="2">
    <source>
        <dbReference type="Proteomes" id="UP000076154"/>
    </source>
</evidence>
<dbReference type="Proteomes" id="UP000076154">
    <property type="component" value="Unassembled WGS sequence"/>
</dbReference>
<gene>
    <name evidence="1" type="ORF">Hypma_013688</name>
</gene>
<proteinExistence type="predicted"/>
<protein>
    <recommendedName>
        <fullName evidence="3">F-box domain-containing protein</fullName>
    </recommendedName>
</protein>